<proteinExistence type="predicted"/>
<gene>
    <name evidence="1" type="ORF">CIT26_17705</name>
</gene>
<comment type="caution">
    <text evidence="1">The sequence shown here is derived from an EMBL/GenBank/DDBJ whole genome shotgun (WGS) entry which is preliminary data.</text>
</comment>
<dbReference type="AlphaFoldDB" id="A0A271LJP3"/>
<keyword evidence="2" id="KW-1185">Reference proteome</keyword>
<accession>A0A271LJP3</accession>
<dbReference type="Proteomes" id="UP000216442">
    <property type="component" value="Unassembled WGS sequence"/>
</dbReference>
<name>A0A271LJP3_9HYPH</name>
<organism evidence="1 2">
    <name type="scientific">Mesorhizobium temperatum</name>
    <dbReference type="NCBI Taxonomy" id="241416"/>
    <lineage>
        <taxon>Bacteria</taxon>
        <taxon>Pseudomonadati</taxon>
        <taxon>Pseudomonadota</taxon>
        <taxon>Alphaproteobacteria</taxon>
        <taxon>Hyphomicrobiales</taxon>
        <taxon>Phyllobacteriaceae</taxon>
        <taxon>Mesorhizobium</taxon>
    </lineage>
</organism>
<sequence>MMVPDLGSRSITAEAIAEIERPVGQLLLGYALLDHQLDFWLMAIFEVARKQKLASKMPHQIGDKIGLLGKCFTRLAEFSKHRHQALRLLKEADELNSIRNTIPRRVISFRR</sequence>
<reference evidence="1 2" key="1">
    <citation type="submission" date="2017-08" db="EMBL/GenBank/DDBJ databases">
        <title>Mesorhizobium wenxinae sp. nov., a novel rhizobial species isolated from root nodules of chickpea (Cicer arietinum L.).</title>
        <authorList>
            <person name="Zhang J."/>
        </authorList>
    </citation>
    <scope>NUCLEOTIDE SEQUENCE [LARGE SCALE GENOMIC DNA]</scope>
    <source>
        <strain evidence="1 2">SDW018</strain>
    </source>
</reference>
<dbReference type="RefSeq" id="WP_095493787.1">
    <property type="nucleotide sequence ID" value="NZ_NPKJ01000050.1"/>
</dbReference>
<evidence type="ECO:0000313" key="2">
    <source>
        <dbReference type="Proteomes" id="UP000216442"/>
    </source>
</evidence>
<dbReference type="EMBL" id="NPKJ01000050">
    <property type="protein sequence ID" value="PAQ08382.1"/>
    <property type="molecule type" value="Genomic_DNA"/>
</dbReference>
<protein>
    <submittedName>
        <fullName evidence="1">Uncharacterized protein</fullName>
    </submittedName>
</protein>
<evidence type="ECO:0000313" key="1">
    <source>
        <dbReference type="EMBL" id="PAQ08382.1"/>
    </source>
</evidence>